<keyword evidence="13" id="KW-0505">Motor protein</keyword>
<dbReference type="EMBL" id="LVLJ01001664">
    <property type="protein sequence ID" value="OAE28787.1"/>
    <property type="molecule type" value="Genomic_DNA"/>
</dbReference>
<keyword evidence="23" id="KW-1185">Reference proteome</keyword>
<evidence type="ECO:0000256" key="4">
    <source>
        <dbReference type="ARBA" id="ARBA00022701"/>
    </source>
</evidence>
<keyword evidence="4" id="KW-0493">Microtubule</keyword>
<comment type="caution">
    <text evidence="22">The sequence shown here is derived from an EMBL/GenBank/DDBJ whole genome shotgun (WGS) entry which is preliminary data.</text>
</comment>
<dbReference type="Pfam" id="PF08393">
    <property type="entry name" value="DHC_N2"/>
    <property type="match status" value="2"/>
</dbReference>
<feature type="compositionally biased region" description="Low complexity" evidence="20">
    <location>
        <begin position="953"/>
        <end position="963"/>
    </location>
</feature>
<keyword evidence="15" id="KW-0966">Cell projection</keyword>
<dbReference type="Gene3D" id="3.20.180.20">
    <property type="entry name" value="Dynein heavy chain, N-terminal domain 2"/>
    <property type="match status" value="1"/>
</dbReference>
<evidence type="ECO:0000256" key="19">
    <source>
        <dbReference type="SAM" id="Coils"/>
    </source>
</evidence>
<comment type="subcellular location">
    <subcellularLocation>
        <location evidence="1">Cytoplasm</location>
        <location evidence="1">Cytoskeleton</location>
        <location evidence="1">Flagellum axoneme</location>
    </subcellularLocation>
</comment>
<dbReference type="Gene3D" id="1.10.287.2620">
    <property type="match status" value="1"/>
</dbReference>
<evidence type="ECO:0000256" key="2">
    <source>
        <dbReference type="ARBA" id="ARBA00008887"/>
    </source>
</evidence>
<evidence type="ECO:0000256" key="10">
    <source>
        <dbReference type="ARBA" id="ARBA00023017"/>
    </source>
</evidence>
<dbReference type="Gene3D" id="1.10.8.1220">
    <property type="match status" value="1"/>
</dbReference>
<dbReference type="InterPro" id="IPR013602">
    <property type="entry name" value="Dynein_heavy_linker"/>
</dbReference>
<evidence type="ECO:0000256" key="14">
    <source>
        <dbReference type="ARBA" id="ARBA00023212"/>
    </source>
</evidence>
<dbReference type="Gene3D" id="6.10.140.1060">
    <property type="match status" value="1"/>
</dbReference>
<dbReference type="Gene3D" id="3.10.490.20">
    <property type="match status" value="1"/>
</dbReference>
<dbReference type="InterPro" id="IPR042219">
    <property type="entry name" value="AAA_lid_11_sf"/>
</dbReference>
<dbReference type="InterPro" id="IPR026983">
    <property type="entry name" value="DHC"/>
</dbReference>
<dbReference type="Gene3D" id="1.20.140.100">
    <property type="entry name" value="Dynein heavy chain, N-terminal domain 2"/>
    <property type="match status" value="1"/>
</dbReference>
<dbReference type="GO" id="GO:0045505">
    <property type="term" value="F:dynein intermediate chain binding"/>
    <property type="evidence" value="ECO:0007669"/>
    <property type="project" value="InterPro"/>
</dbReference>
<evidence type="ECO:0000256" key="15">
    <source>
        <dbReference type="ARBA" id="ARBA00023273"/>
    </source>
</evidence>
<dbReference type="FunFam" id="1.10.287.2620:FF:000002">
    <property type="entry name" value="Dynein heavy chain 2, axonemal"/>
    <property type="match status" value="1"/>
</dbReference>
<dbReference type="Gene3D" id="1.20.920.30">
    <property type="match status" value="1"/>
</dbReference>
<feature type="coiled-coil region" evidence="19">
    <location>
        <begin position="1223"/>
        <end position="1250"/>
    </location>
</feature>
<dbReference type="Pfam" id="PF18198">
    <property type="entry name" value="AAA_lid_11"/>
    <property type="match status" value="2"/>
</dbReference>
<dbReference type="Gene3D" id="1.20.920.20">
    <property type="match status" value="1"/>
</dbReference>
<dbReference type="FunFam" id="1.20.920.30:FF:000005">
    <property type="entry name" value="Dynein, axonemal, heavy chain 2"/>
    <property type="match status" value="1"/>
</dbReference>
<evidence type="ECO:0000256" key="16">
    <source>
        <dbReference type="ARBA" id="ARBA00054075"/>
    </source>
</evidence>
<dbReference type="Pfam" id="PF12780">
    <property type="entry name" value="AAA_8"/>
    <property type="match status" value="1"/>
</dbReference>
<evidence type="ECO:0000313" key="23">
    <source>
        <dbReference type="Proteomes" id="UP000077202"/>
    </source>
</evidence>
<evidence type="ECO:0000256" key="6">
    <source>
        <dbReference type="ARBA" id="ARBA00022741"/>
    </source>
</evidence>
<evidence type="ECO:0000256" key="20">
    <source>
        <dbReference type="SAM" id="MobiDB-lite"/>
    </source>
</evidence>
<dbReference type="GO" id="GO:0036159">
    <property type="term" value="P:inner dynein arm assembly"/>
    <property type="evidence" value="ECO:0007669"/>
    <property type="project" value="UniProtKB-ARBA"/>
</dbReference>
<dbReference type="Gene3D" id="1.20.58.1120">
    <property type="match status" value="1"/>
</dbReference>
<feature type="region of interest" description="Disordered" evidence="20">
    <location>
        <begin position="953"/>
        <end position="987"/>
    </location>
</feature>
<dbReference type="InterPro" id="IPR024743">
    <property type="entry name" value="Dynein_HC_stalk"/>
</dbReference>
<keyword evidence="7" id="KW-0970">Cilium biogenesis/degradation</keyword>
<dbReference type="Pfam" id="PF12774">
    <property type="entry name" value="AAA_6"/>
    <property type="match status" value="1"/>
</dbReference>
<keyword evidence="6" id="KW-0547">Nucleotide-binding</keyword>
<dbReference type="Pfam" id="PF18199">
    <property type="entry name" value="Dynein_C"/>
    <property type="match status" value="1"/>
</dbReference>
<dbReference type="InterPro" id="IPR041228">
    <property type="entry name" value="Dynein_C"/>
</dbReference>
<dbReference type="SMART" id="SM00382">
    <property type="entry name" value="AAA"/>
    <property type="match status" value="2"/>
</dbReference>
<dbReference type="InterPro" id="IPR035706">
    <property type="entry name" value="AAA_9"/>
</dbReference>
<dbReference type="Gene3D" id="3.40.50.300">
    <property type="entry name" value="P-loop containing nucleotide triphosphate hydrolases"/>
    <property type="match status" value="5"/>
</dbReference>
<evidence type="ECO:0000256" key="1">
    <source>
        <dbReference type="ARBA" id="ARBA00004611"/>
    </source>
</evidence>
<dbReference type="Proteomes" id="UP000077202">
    <property type="component" value="Unassembled WGS sequence"/>
</dbReference>
<dbReference type="InterPro" id="IPR004273">
    <property type="entry name" value="Dynein_heavy_D6_P-loop"/>
</dbReference>
<dbReference type="InterPro" id="IPR024317">
    <property type="entry name" value="Dynein_heavy_chain_D4_dom"/>
</dbReference>
<dbReference type="FunFam" id="3.40.50.300:FF:000049">
    <property type="entry name" value="Dynein, axonemal, heavy chain 5"/>
    <property type="match status" value="1"/>
</dbReference>
<evidence type="ECO:0000313" key="22">
    <source>
        <dbReference type="EMBL" id="OAE28787.1"/>
    </source>
</evidence>
<dbReference type="GO" id="GO:0005874">
    <property type="term" value="C:microtubule"/>
    <property type="evidence" value="ECO:0007669"/>
    <property type="project" value="UniProtKB-KW"/>
</dbReference>
<keyword evidence="10" id="KW-0243">Dynein</keyword>
<dbReference type="GO" id="GO:0005524">
    <property type="term" value="F:ATP binding"/>
    <property type="evidence" value="ECO:0007669"/>
    <property type="project" value="UniProtKB-KW"/>
</dbReference>
<keyword evidence="12" id="KW-0969">Cilium</keyword>
<dbReference type="Pfam" id="PF17852">
    <property type="entry name" value="Dynein_AAA_lid"/>
    <property type="match status" value="1"/>
</dbReference>
<dbReference type="InterPro" id="IPR003593">
    <property type="entry name" value="AAA+_ATPase"/>
</dbReference>
<dbReference type="Pfam" id="PF08385">
    <property type="entry name" value="DHC_N1"/>
    <property type="match status" value="2"/>
</dbReference>
<dbReference type="InterPro" id="IPR043157">
    <property type="entry name" value="Dynein_AAA1S"/>
</dbReference>
<keyword evidence="3" id="KW-0963">Cytoplasm</keyword>
<dbReference type="FunFam" id="3.40.50.300:FF:002141">
    <property type="entry name" value="Dynein heavy chain"/>
    <property type="match status" value="1"/>
</dbReference>
<keyword evidence="8" id="KW-0067">ATP-binding</keyword>
<dbReference type="InterPro" id="IPR042222">
    <property type="entry name" value="Dynein_2_N"/>
</dbReference>
<organism evidence="22 23">
    <name type="scientific">Marchantia polymorpha subsp. ruderalis</name>
    <dbReference type="NCBI Taxonomy" id="1480154"/>
    <lineage>
        <taxon>Eukaryota</taxon>
        <taxon>Viridiplantae</taxon>
        <taxon>Streptophyta</taxon>
        <taxon>Embryophyta</taxon>
        <taxon>Marchantiophyta</taxon>
        <taxon>Marchantiopsida</taxon>
        <taxon>Marchantiidae</taxon>
        <taxon>Marchantiales</taxon>
        <taxon>Marchantiaceae</taxon>
        <taxon>Marchantia</taxon>
    </lineage>
</organism>
<keyword evidence="9" id="KW-0282">Flagellum</keyword>
<sequence>MEQVPKSMLVDKPMSVVLQREALEEAALTAEVAWVAKMMKLIRKNLVFGTKQAQITVGFLRSSTNGRLFSSADQNYMLHCSTSFPQAWDEVLVLMRDPAKSIDATNIHKNVQCLMIRGSPSEALLRILQVVYVPLMLDNETWQTSVTKDFREDLDKFLATLTESIFEAKGQTLLYIPPLNFSGNVAVLARDKELTQRLESILIRWTRQIKEVVRNQEAFVEDESMGPLAEIDFWRKRNLNLGGIRDQIRHHRVKDMLAILEKFRSAYLGPFMSLSEHIGQEAVVAEQNLKHLITIEDLSNRACDKDVGSLNGKFVRTPPDGCNLTAVKSVQVSNEIISRCSAGIGLEDIFEGDVERSKLALLESIHASDAWKRVYTTMMEVSGRPSLTAPVSGDTRKMADWGTKIIFAPIEAFLQRCHDMLEVCDAQSQFSHNLKLPAFGGARGLELTKALTDSQEIFQKLVNNLRSLSYNLLDVKVTHWHDDFHEFKEGVTDLEVMMQNTMLMGFRHASSLSESIELLEAFKMMACRTPIRICVEKMTEQVFAAFASELAMLKKQFDQLRRRPLMDFSFPQYAGSAIWSLHFDRRLKKPMALLNDAAPYLLEGYEGPDLRIQYNHIVTSIQQFVSSQHAEWSQSVDPNFLKKLERSLLDEAGEGVVVLKFDPTLLTLFHEVHYWSYLGFEVPRLALDFLAANVDLWTLRTNVLLVARDYNKLLGGMDPIMRGLVSDRVLQLDNSVEPGLLKLTWLSSKQELADYLHDVRVKCHVVDATILQIEGSNKRITQYCISISEGWLINLEKKKVYEINDFEAKQAEHRDKSKDRLQRVFNSIKDTISTSYDKCASDSEEVRSKWEEYRRKVEVEMEKALRCSVMKSLQELSKALSSEAKMLNPVFNTLASLEKSSGHVKITPSLQDILDVVQMVAKELVAVISVVPRLRTQSGLLPDGKSAVKLLTPSVSSGTTSSSDKSRERQAAQAGAQKKAADVKQEPTTPTSTIASLKYLPSFYEVIAPDQEEVISVITSAVHSVHEKVQLFLQSWERKFKSVWDQDKDAYIRRYERAKKPLSAFETDIVKYKGLTEDVQAEETITNLRFLRIEAGTLKQSIISHCEAWVIKFTLSFEPGHTVKREYILLMITFRTLLNQIAKTELESIHAYLQSVTEILNLPPENLDMLTATANKWRTVKDECATTEARFAPLEDKYKVLAKFEVLVPEEEKILLETLPAKWEEFNAMLASVEQKLEQAKNNFRDTLSKMVDTFVAEARITPAKLLMLWHSLLVADARTSFTERMPMSNTITVAEAFKFIEEEKNKVQVFQQRGTDLWAGMSLFGMEKLSNKENLQTLKELELLQNMWGLKKEWQESFDGWKDGLFSELDVPLMESSAQVISKRVFKIGRETKTWGVWTALKETIDAFKTTLPLTVDLRNRAMRKRHWDQLVEHVGQKFDPTSKEFTLATVAELRLDLHAEFICELSVAASKELAIEEAIGKIAEVWATFELDMVEEKGVWRLRGTEELFAQLEENRLALSSMKANRFHIHFAADINKWEKDLSLLSETVEMIVQAEKVATKAICKPDLLKTFMDLDKGLEMIKKSLDNYLENKRQQFPRFYFLSNENLLDILGQAKDPRNVQPHLKKCYEGIKKLEMHEPGKDGRRHYEASGIYSPDGEYLPYSTPVVLDTRPEDWLILVELAMQAAVKVHLFQTLEETKTPKKEKWVKENPGQCLISAGQIKWTTDSERALTQMAAGSKGALRKLYKKWISYLNKLTAMTRMKLTKIDRNKVTALITIEVHSRDVIEKLVKVGCASPEEFEWSSQLRFYWENNDVAIKQVLSRFIYGYEYQGNNGRLVVTPLTDRCYITLGAAMFTRRGGNPLGPAGTGKTETVKDFGKALARYVIVFNCSDGVDYKMTGKIFSGVAQTGAWVCLDEFNRIEVEVLSVVATQIASVMSAIKLGLDRFVFEGVEMRLIRSCGIFVTMNPGYAGRSELPENLKAMLRPVSMMLPDFTLIAENMLFSEGFQTAKVLAKKVIAVMELSQRQLSKQDHYDYGLRSFVIPIARAAGSTKRVDPDLPEDVILQRAMRDLIKPKLIYADLPLFNALLSDLFPGLELAPKESEFLRKAIEEDLVSRGLQVVPPFVQKVIQLYDCMLARHGNMLVGRTGSGKTVAWRSLQNAQGRLKDAGHVGDFWEHTSVFIMNSLALSNDEIYGYTSKLTGEWIDGILASIMRRVCPDEALDCTSASYDLDKLLPYAQSMESLQMQILYLKGLMLIMSPYSDNFLQFLSGQHMSLNPYKIKMVSLLFEVEDLSQASPATVSRAGMIYLNVEDLGWWPYAESWLQRKVAAKVDPVLVATYRRLFERYVDAATKCRLTKCKETVPIDVLNSVVTLCVLIDALIIPENGVSSADGEQYVVFVETWFLFCLTWSIGASVDEEGRSNFDMFMRDFDPRFPATGTVFDYWVDPKKKVLTLWEEKLNPNWKITPGTPFFRIQVPTVDTVRVNFLVKTLVTASRHTLVVGRVGVGKTLIIGTVLVTLPEGLASMVMNFSAQTSSNSLQETIEGRLEKRTRGVFAPPGGKKLVCFLDDLNMPKKSVFGFMPALELLKLWIDNGFWYDRMKQEVKQIKNCQLLCAMAPPGGGRSKISLRVQACFSLLNVTTPNDKQMRRIFGTILLAKLADFEAEVKQMGENLIMVCINVFTTIFSELLPTPSKGHYIFNMRDLAKVIQGLLNGNKDVYHTKVSMLQLFCHECLRVYGDRMWDPVDRQWLWDLLNSKLKDNFNTDWKTVFGQDKFRPLITRCMEPGLDDAKYEQVPGFKELKEVLEDCLKECKNQPGIFGMDLVLFKDAMEHICRIHRVITQPRGHMLLVGVGGSGRKSLTKLASFLGDMKVFQIRITNNYLSSQFHDDLKLLFQQAGLSEFKVPTVFLFDDTQIVQETFLEDINNILSSGEVPNLFNKDDLTMIFDTIRPIAKKAGAGETDDDLFTYFIEKVRESLHVVLCLSPVSQQFQKRLQMFPGLVNCTTIDWFLDWPEDALSEVAVRLMADEQNLGTAEVKSAVCNIFVTIHMSVVNMSAKMFSQVKRKNYVTPTSYLEFAKGYRKLLAEKKQYNRNAADKLKGGLSTLMETREQVAKMQIVCQEKQVVVAQAKKECEEVLVQIVTEKRIVDDQEIKAIFYLFFISLTRRLMTIQVNAEAAQIEKEAVVCNAIALDCQQDLDKAMPALNAAEAALNVLTKKDLSEVKAYAKPPALVEMTLSAVMTVLKKAATWESAKKELGDSQFLQNLMAYDKDLLDDPLLKKIAKFTKQPEFVPETIGRVSSACKGLCLWVRAMETYGYINKDVMPKKIKLKNAQDNLAKQEASLQKAKNQLAELLAKIQALKDKYDKSIAAKEALQAELDDLSVKLFRAEKLVSGLAGEKERWEASIINFEEGIKKLPGDCLVAAACLSYSGPFASEYRDDLVTGWVAEVIRLAIPSSPGFSFNSFLADAGDVREWNIQGLPADAFSSENGVLVTRSNRWPLMIDPQEQAKKWIKNMEAQHGLEVVDLQSDNMMRVMENALQKGLPVLLQDVYEEVDPALEPILARSYIQRGANFFIRLGDKELDYNFSFKLYITTKLANPHFPPEISTKTSIINFAVKESSLENQLLTLVVQKERPDLDKQRNELIVIVSTGKKTQIKCEDDILRLLATAEGNMLDNLELIATLDTSKETWEKVKESLEVAEITARKIEVASSAYKPCAERAALLYFILIELVLIDPMYQFSLEAYTELFLISIAKSAKSDNINERIKGLNEFHTYAVYKYTTRGLFGKHKLLLSLQICAKILMRIGEITSEEWGFFLKGGIVMDKATQIPNPFPNWINEEIWDNLTEITKIPPFENLLDSLKGDQVKWMDWYKNPEPEEIELPGDWEEKCSELQRMMLLRSFRMIAMHDQREPFSHRVDLVQMQDRIIFSCTTYVSNFLGQKFVEPPPLDLGDSYGDSVPSSPLLFILSAGVDPTTGLRQFATLKGMDNDFHAVALGQGQAPVAIKLINNASKSGGWVFLANCQLMTSWLPALEKIISTLEKSKPNPGFRLWLSSVPTDKFPIGILQRSVKMTAEPPKGLRANLLRMYNTVTEESFYKCKKQDRYQKLFFALAYFHSVLLERRKFGNLGLNIPYDFNDTDFEVLISPSFTHFTPFSSLILASTPNVSDDLLKSYLDEYVETPFEALKFLISQANYGGRVTDELDRRVLSSYLNQFYCKEILTTPNFELSSLLAYHVPDDGTLGSHKEFISTLPAHDRPEAFGQHPNADIAYQLSDSREILATIVGLQAGAETGKKGASKEQSVDAIASELLMQVPEPFNIVEIVKSKSLDPSALHTVLFQEIERYNILLNLIRNHCQDLQKGIQGLVVMSMDLTIIFDAFAAGRVPAQWIKAYPTIKPLGSWTRDLLARITELKLWIEGTYPICYWLAGFTYPADFLTAVLQTTARKNQIPIDTLVWDFTTIYKDEMEITEYPKEGVYVKGLYLEGAGWDKTNDCLTDGLLHPGQLSRRILGLMMKDKSSSASRQLDLLQQPPIPLPLSSVASQNSHRCNPLARTCPLLRGTERSIRHLIIGFRSTILSSEVESVNGTLTAFKQCKLCAWRMLVEQL</sequence>
<evidence type="ECO:0000256" key="18">
    <source>
        <dbReference type="ARBA" id="ARBA00077719"/>
    </source>
</evidence>
<evidence type="ECO:0000256" key="12">
    <source>
        <dbReference type="ARBA" id="ARBA00023069"/>
    </source>
</evidence>
<evidence type="ECO:0000256" key="7">
    <source>
        <dbReference type="ARBA" id="ARBA00022794"/>
    </source>
</evidence>
<evidence type="ECO:0000256" key="11">
    <source>
        <dbReference type="ARBA" id="ARBA00023054"/>
    </source>
</evidence>
<evidence type="ECO:0000256" key="9">
    <source>
        <dbReference type="ARBA" id="ARBA00022846"/>
    </source>
</evidence>
<keyword evidence="11 19" id="KW-0175">Coiled coil</keyword>
<dbReference type="Pfam" id="PF12777">
    <property type="entry name" value="MT"/>
    <property type="match status" value="1"/>
</dbReference>
<dbReference type="PANTHER" id="PTHR45703">
    <property type="entry name" value="DYNEIN HEAVY CHAIN"/>
    <property type="match status" value="1"/>
</dbReference>
<dbReference type="FunFam" id="1.20.920.20:FF:000001">
    <property type="entry name" value="dynein heavy chain 2, axonemal"/>
    <property type="match status" value="1"/>
</dbReference>
<gene>
    <name evidence="22" type="ORF">AXG93_3096s1010</name>
</gene>
<dbReference type="InterPro" id="IPR042228">
    <property type="entry name" value="Dynein_linker_3"/>
</dbReference>
<proteinExistence type="inferred from homology"/>
<evidence type="ECO:0000259" key="21">
    <source>
        <dbReference type="SMART" id="SM00382"/>
    </source>
</evidence>
<dbReference type="GO" id="GO:0051959">
    <property type="term" value="F:dynein light intermediate chain binding"/>
    <property type="evidence" value="ECO:0007669"/>
    <property type="project" value="InterPro"/>
</dbReference>
<dbReference type="SUPFAM" id="SSF52540">
    <property type="entry name" value="P-loop containing nucleoside triphosphate hydrolases"/>
    <property type="match status" value="4"/>
</dbReference>
<keyword evidence="14" id="KW-0206">Cytoskeleton</keyword>
<dbReference type="SUPFAM" id="SSF90257">
    <property type="entry name" value="Myosin rod fragments"/>
    <property type="match status" value="1"/>
</dbReference>
<dbReference type="InterPro" id="IPR041658">
    <property type="entry name" value="AAA_lid_11"/>
</dbReference>
<comment type="function">
    <text evidence="16">Force generating protein of eukaryotic cilia and flagella. Produces force towards the minus ends of microtubules. Dynein has ATPase activity; the force-producing power stroke is thought to occur on release of ADP. Required for assembly of the I1 inner arm complex and its targeting to the appropriate axoneme location. Also required for phototaxis.</text>
</comment>
<dbReference type="GO" id="GO:0036156">
    <property type="term" value="C:inner dynein arm"/>
    <property type="evidence" value="ECO:0007669"/>
    <property type="project" value="UniProtKB-ARBA"/>
</dbReference>
<dbReference type="Pfam" id="PF12775">
    <property type="entry name" value="AAA_7"/>
    <property type="match status" value="1"/>
</dbReference>
<dbReference type="FunFam" id="1.10.8.710:FF:000001">
    <property type="entry name" value="Dynein axonemal heavy chain 2"/>
    <property type="match status" value="1"/>
</dbReference>
<dbReference type="Pfam" id="PF25007">
    <property type="entry name" value="DYH2-5-8_CC"/>
    <property type="match status" value="1"/>
</dbReference>
<dbReference type="Pfam" id="PF03028">
    <property type="entry name" value="Dynein_heavy"/>
    <property type="match status" value="1"/>
</dbReference>
<accession>A0A176W6V5</accession>
<dbReference type="GO" id="GO:0008569">
    <property type="term" value="F:minus-end-directed microtubule motor activity"/>
    <property type="evidence" value="ECO:0007669"/>
    <property type="project" value="InterPro"/>
</dbReference>
<dbReference type="GO" id="GO:0008017">
    <property type="term" value="F:microtubule binding"/>
    <property type="evidence" value="ECO:0007669"/>
    <property type="project" value="UniProtKB-ARBA"/>
</dbReference>
<protein>
    <recommendedName>
        <fullName evidence="18">Dynein-1, subspecies f</fullName>
    </recommendedName>
</protein>
<dbReference type="FunFam" id="3.40.50.300:FF:000044">
    <property type="entry name" value="Dynein heavy chain 5, axonemal"/>
    <property type="match status" value="1"/>
</dbReference>
<dbReference type="InterPro" id="IPR043160">
    <property type="entry name" value="Dynein_C_barrel"/>
</dbReference>
<comment type="subunit">
    <text evidence="17">The I1 inner arm complex (also known as the f dynein complex) is a two-headed isoform composed of two heavy chains (1-alpha and 1-beta), three intermediate chains and three light chains. I1 occupies a specific position proximal to the first radial spoke and repeats every 96 nm along the length of the axoneme.</text>
</comment>
<comment type="similarity">
    <text evidence="2">Belongs to the dynein heavy chain family.</text>
</comment>
<dbReference type="Pfam" id="PF17857">
    <property type="entry name" value="AAA_lid_1"/>
    <property type="match status" value="1"/>
</dbReference>
<evidence type="ECO:0000256" key="5">
    <source>
        <dbReference type="ARBA" id="ARBA00022737"/>
    </source>
</evidence>
<dbReference type="InterPro" id="IPR027417">
    <property type="entry name" value="P-loop_NTPase"/>
</dbReference>
<feature type="coiled-coil region" evidence="19">
    <location>
        <begin position="3334"/>
        <end position="3396"/>
    </location>
</feature>
<evidence type="ECO:0000256" key="8">
    <source>
        <dbReference type="ARBA" id="ARBA00022840"/>
    </source>
</evidence>
<evidence type="ECO:0000256" key="13">
    <source>
        <dbReference type="ARBA" id="ARBA00023175"/>
    </source>
</evidence>
<dbReference type="InterPro" id="IPR035699">
    <property type="entry name" value="AAA_6"/>
</dbReference>
<dbReference type="GO" id="GO:0060294">
    <property type="term" value="P:cilium movement involved in cell motility"/>
    <property type="evidence" value="ECO:0007669"/>
    <property type="project" value="UniProtKB-ARBA"/>
</dbReference>
<feature type="domain" description="AAA+ ATPase" evidence="21">
    <location>
        <begin position="2499"/>
        <end position="2666"/>
    </location>
</feature>
<dbReference type="Gene3D" id="1.20.1270.280">
    <property type="match status" value="1"/>
</dbReference>
<dbReference type="InterPro" id="IPR041466">
    <property type="entry name" value="Dynein_AAA5_ext"/>
</dbReference>
<dbReference type="FunFam" id="3.40.50.300:FF:000153">
    <property type="entry name" value="Dynein axonemal heavy chain 1"/>
    <property type="match status" value="1"/>
</dbReference>
<reference evidence="22" key="1">
    <citation type="submission" date="2016-03" db="EMBL/GenBank/DDBJ databases">
        <title>Mechanisms controlling the formation of the plant cell surface in tip-growing cells are functionally conserved among land plants.</title>
        <authorList>
            <person name="Honkanen S."/>
            <person name="Jones V.A."/>
            <person name="Morieri G."/>
            <person name="Champion C."/>
            <person name="Hetherington A.J."/>
            <person name="Kelly S."/>
            <person name="Saint-Marcoux D."/>
            <person name="Proust H."/>
            <person name="Prescott H."/>
            <person name="Dolan L."/>
        </authorList>
    </citation>
    <scope>NUCLEOTIDE SEQUENCE [LARGE SCALE GENOMIC DNA]</scope>
    <source>
        <tissue evidence="22">Whole gametophyte</tissue>
    </source>
</reference>
<evidence type="ECO:0000256" key="3">
    <source>
        <dbReference type="ARBA" id="ARBA00022490"/>
    </source>
</evidence>
<dbReference type="Pfam" id="PF12781">
    <property type="entry name" value="AAA_9"/>
    <property type="match status" value="1"/>
</dbReference>
<evidence type="ECO:0000256" key="17">
    <source>
        <dbReference type="ARBA" id="ARBA00063032"/>
    </source>
</evidence>
<dbReference type="Gene3D" id="1.10.472.130">
    <property type="match status" value="1"/>
</dbReference>
<dbReference type="PANTHER" id="PTHR45703:SF32">
    <property type="entry name" value="DYNEINS HEAVY CHAIN"/>
    <property type="match status" value="1"/>
</dbReference>
<dbReference type="InterPro" id="IPR041589">
    <property type="entry name" value="DNAH3_AAA_lid_1"/>
</dbReference>
<feature type="domain" description="AAA+ ATPase" evidence="21">
    <location>
        <begin position="1861"/>
        <end position="1997"/>
    </location>
</feature>
<dbReference type="InterPro" id="IPR013594">
    <property type="entry name" value="Dynein_heavy_tail"/>
</dbReference>
<dbReference type="FunFam" id="1.20.58.1120:FF:000001">
    <property type="entry name" value="dynein heavy chain 2, axonemal"/>
    <property type="match status" value="1"/>
</dbReference>
<dbReference type="Gene3D" id="1.10.8.710">
    <property type="match status" value="1"/>
</dbReference>
<dbReference type="FunFam" id="3.20.180.20:FF:000001">
    <property type="entry name" value="Dynein axonemal heavy chain 5"/>
    <property type="match status" value="1"/>
</dbReference>
<dbReference type="Gene3D" id="1.10.8.720">
    <property type="entry name" value="Region D6 of dynein motor"/>
    <property type="match status" value="1"/>
</dbReference>
<dbReference type="InterPro" id="IPR056759">
    <property type="entry name" value="DYH2-5-8_CC"/>
</dbReference>
<keyword evidence="5" id="KW-0677">Repeat</keyword>
<name>A0A176W6V5_MARPO</name>
<dbReference type="FunFam" id="1.10.8.1220:FF:000001">
    <property type="entry name" value="Dynein axonemal heavy chain 5"/>
    <property type="match status" value="1"/>
</dbReference>